<evidence type="ECO:0000256" key="8">
    <source>
        <dbReference type="PROSITE-ProRule" id="PRU00108"/>
    </source>
</evidence>
<dbReference type="SMART" id="SM00389">
    <property type="entry name" value="HOX"/>
    <property type="match status" value="1"/>
</dbReference>
<gene>
    <name evidence="14" type="ORF">FH972_011919</name>
</gene>
<dbReference type="CDD" id="cd00086">
    <property type="entry name" value="homeodomain"/>
    <property type="match status" value="1"/>
</dbReference>
<dbReference type="AlphaFoldDB" id="A0A5N6R298"/>
<evidence type="ECO:0000313" key="15">
    <source>
        <dbReference type="Proteomes" id="UP000327013"/>
    </source>
</evidence>
<dbReference type="InterPro" id="IPR009057">
    <property type="entry name" value="Homeodomain-like_sf"/>
</dbReference>
<keyword evidence="5 10" id="KW-0804">Transcription</keyword>
<dbReference type="PROSITE" id="PS50071">
    <property type="entry name" value="HOMEOBOX_2"/>
    <property type="match status" value="1"/>
</dbReference>
<feature type="domain" description="Homeobox" evidence="13">
    <location>
        <begin position="5"/>
        <end position="65"/>
    </location>
</feature>
<feature type="coiled-coil region" evidence="11">
    <location>
        <begin position="71"/>
        <end position="105"/>
    </location>
</feature>
<dbReference type="InterPro" id="IPR001356">
    <property type="entry name" value="HD"/>
</dbReference>
<feature type="DNA-binding region" description="Homeobox" evidence="8">
    <location>
        <begin position="7"/>
        <end position="66"/>
    </location>
</feature>
<dbReference type="Proteomes" id="UP000327013">
    <property type="component" value="Chromosome 5"/>
</dbReference>
<dbReference type="SUPFAM" id="SSF46689">
    <property type="entry name" value="Homeodomain-like"/>
    <property type="match status" value="1"/>
</dbReference>
<evidence type="ECO:0000259" key="13">
    <source>
        <dbReference type="PROSITE" id="PS50071"/>
    </source>
</evidence>
<evidence type="ECO:0000256" key="12">
    <source>
        <dbReference type="SAM" id="MobiDB-lite"/>
    </source>
</evidence>
<dbReference type="OrthoDB" id="6159439at2759"/>
<dbReference type="GO" id="GO:0045893">
    <property type="term" value="P:positive regulation of DNA-templated transcription"/>
    <property type="evidence" value="ECO:0007669"/>
    <property type="project" value="TreeGrafter"/>
</dbReference>
<dbReference type="EMBL" id="CM017325">
    <property type="protein sequence ID" value="KAE8055049.1"/>
    <property type="molecule type" value="Genomic_DNA"/>
</dbReference>
<evidence type="ECO:0000256" key="6">
    <source>
        <dbReference type="ARBA" id="ARBA00023242"/>
    </source>
</evidence>
<comment type="subcellular location">
    <subcellularLocation>
        <location evidence="1 8 9">Nucleus</location>
    </subcellularLocation>
</comment>
<keyword evidence="11" id="KW-0175">Coiled coil</keyword>
<reference evidence="14 15" key="1">
    <citation type="submission" date="2019-06" db="EMBL/GenBank/DDBJ databases">
        <title>A chromosomal-level reference genome of Carpinus fangiana (Coryloideae, Betulaceae).</title>
        <authorList>
            <person name="Yang X."/>
            <person name="Wang Z."/>
            <person name="Zhang L."/>
            <person name="Hao G."/>
            <person name="Liu J."/>
            <person name="Yang Y."/>
        </authorList>
    </citation>
    <scope>NUCLEOTIDE SEQUENCE [LARGE SCALE GENOMIC DNA]</scope>
    <source>
        <strain evidence="14">Cfa_2016G</strain>
        <tissue evidence="14">Leaf</tissue>
    </source>
</reference>
<dbReference type="InterPro" id="IPR000047">
    <property type="entry name" value="HTH_motif"/>
</dbReference>
<evidence type="ECO:0000256" key="5">
    <source>
        <dbReference type="ARBA" id="ARBA00023163"/>
    </source>
</evidence>
<evidence type="ECO:0000313" key="14">
    <source>
        <dbReference type="EMBL" id="KAE8055049.1"/>
    </source>
</evidence>
<comment type="similarity">
    <text evidence="7 10">Belongs to the HD-ZIP homeobox family. Class I subfamily.</text>
</comment>
<evidence type="ECO:0000256" key="1">
    <source>
        <dbReference type="ARBA" id="ARBA00004123"/>
    </source>
</evidence>
<organism evidence="14 15">
    <name type="scientific">Carpinus fangiana</name>
    <dbReference type="NCBI Taxonomy" id="176857"/>
    <lineage>
        <taxon>Eukaryota</taxon>
        <taxon>Viridiplantae</taxon>
        <taxon>Streptophyta</taxon>
        <taxon>Embryophyta</taxon>
        <taxon>Tracheophyta</taxon>
        <taxon>Spermatophyta</taxon>
        <taxon>Magnoliopsida</taxon>
        <taxon>eudicotyledons</taxon>
        <taxon>Gunneridae</taxon>
        <taxon>Pentapetalae</taxon>
        <taxon>rosids</taxon>
        <taxon>fabids</taxon>
        <taxon>Fagales</taxon>
        <taxon>Betulaceae</taxon>
        <taxon>Carpinus</taxon>
    </lineage>
</organism>
<dbReference type="PRINTS" id="PR00031">
    <property type="entry name" value="HTHREPRESSR"/>
</dbReference>
<dbReference type="GO" id="GO:0005634">
    <property type="term" value="C:nucleus"/>
    <property type="evidence" value="ECO:0007669"/>
    <property type="project" value="UniProtKB-SubCell"/>
</dbReference>
<dbReference type="GO" id="GO:0043565">
    <property type="term" value="F:sequence-specific DNA binding"/>
    <property type="evidence" value="ECO:0007669"/>
    <property type="project" value="InterPro"/>
</dbReference>
<keyword evidence="15" id="KW-1185">Reference proteome</keyword>
<dbReference type="Pfam" id="PF02183">
    <property type="entry name" value="HALZ"/>
    <property type="match status" value="1"/>
</dbReference>
<dbReference type="PROSITE" id="PS00027">
    <property type="entry name" value="HOMEOBOX_1"/>
    <property type="match status" value="1"/>
</dbReference>
<keyword evidence="3 8" id="KW-0238">DNA-binding</keyword>
<dbReference type="GO" id="GO:0000981">
    <property type="term" value="F:DNA-binding transcription factor activity, RNA polymerase II-specific"/>
    <property type="evidence" value="ECO:0007669"/>
    <property type="project" value="UniProtKB-UniRule"/>
</dbReference>
<evidence type="ECO:0000256" key="4">
    <source>
        <dbReference type="ARBA" id="ARBA00023155"/>
    </source>
</evidence>
<dbReference type="Gene3D" id="1.10.10.60">
    <property type="entry name" value="Homeodomain-like"/>
    <property type="match status" value="1"/>
</dbReference>
<dbReference type="PANTHER" id="PTHR24326:SF552">
    <property type="entry name" value="HOMEOBOX-LEUCINE ZIPPER PROTEIN"/>
    <property type="match status" value="1"/>
</dbReference>
<name>A0A5N6R298_9ROSI</name>
<keyword evidence="4 8" id="KW-0371">Homeobox</keyword>
<evidence type="ECO:0000256" key="11">
    <source>
        <dbReference type="SAM" id="Coils"/>
    </source>
</evidence>
<keyword evidence="2 10" id="KW-0805">Transcription regulation</keyword>
<evidence type="ECO:0000256" key="3">
    <source>
        <dbReference type="ARBA" id="ARBA00023125"/>
    </source>
</evidence>
<evidence type="ECO:0000256" key="10">
    <source>
        <dbReference type="RuleBase" id="RU369038"/>
    </source>
</evidence>
<keyword evidence="6 8" id="KW-0539">Nucleus</keyword>
<proteinExistence type="inferred from homology"/>
<dbReference type="InterPro" id="IPR003106">
    <property type="entry name" value="Leu_zip_homeo"/>
</dbReference>
<dbReference type="InterPro" id="IPR045224">
    <property type="entry name" value="HDZip_class_I_plant"/>
</dbReference>
<feature type="region of interest" description="Disordered" evidence="12">
    <location>
        <begin position="107"/>
        <end position="144"/>
    </location>
</feature>
<evidence type="ECO:0000256" key="2">
    <source>
        <dbReference type="ARBA" id="ARBA00023015"/>
    </source>
</evidence>
<accession>A0A5N6R298</accession>
<protein>
    <recommendedName>
        <fullName evidence="10">Homeobox-leucine zipper protein</fullName>
    </recommendedName>
    <alternativeName>
        <fullName evidence="10">HD-ZIP protein</fullName>
    </alternativeName>
    <alternativeName>
        <fullName evidence="10">Homeodomain transcription factor</fullName>
    </alternativeName>
</protein>
<evidence type="ECO:0000256" key="9">
    <source>
        <dbReference type="RuleBase" id="RU000682"/>
    </source>
</evidence>
<dbReference type="PANTHER" id="PTHR24326">
    <property type="entry name" value="HOMEOBOX-LEUCINE ZIPPER PROTEIN"/>
    <property type="match status" value="1"/>
</dbReference>
<evidence type="ECO:0000256" key="7">
    <source>
        <dbReference type="ARBA" id="ARBA00025748"/>
    </source>
</evidence>
<dbReference type="InterPro" id="IPR017970">
    <property type="entry name" value="Homeobox_CS"/>
</dbReference>
<sequence length="193" mass="21891">MTSRRNSSNTKQKFSDEQIKSLEIMFEAESRPESMRKLQLANQLGLRPHQVAIWFQNRRARLKTKQIERDYRILKANYNTLAASYESLQREHQSLLLQSQKLKNLLGKSHGSEKGNSAEGKSVKREPVFESNEKAGALSESDHHQTNMLMNDAAEETGILNIAEPADGSPPSLGDWCSSFLDLSSGNSQWWEL</sequence>
<comment type="function">
    <text evidence="10">Transcription factor.</text>
</comment>
<feature type="compositionally biased region" description="Basic and acidic residues" evidence="12">
    <location>
        <begin position="121"/>
        <end position="133"/>
    </location>
</feature>
<dbReference type="Pfam" id="PF00046">
    <property type="entry name" value="Homeodomain"/>
    <property type="match status" value="1"/>
</dbReference>